<dbReference type="GO" id="GO:0060857">
    <property type="term" value="P:establishment of glial blood-brain barrier"/>
    <property type="evidence" value="ECO:0007669"/>
    <property type="project" value="UniProtKB-ARBA"/>
</dbReference>
<dbReference type="SMART" id="SM00275">
    <property type="entry name" value="G_alpha"/>
    <property type="match status" value="1"/>
</dbReference>
<feature type="binding site" evidence="9">
    <location>
        <begin position="151"/>
        <end position="152"/>
    </location>
    <ligand>
        <name>GTP</name>
        <dbReference type="ChEBI" id="CHEBI:37565"/>
    </ligand>
</feature>
<evidence type="ECO:0000256" key="7">
    <source>
        <dbReference type="ARBA" id="ARBA00023224"/>
    </source>
</evidence>
<dbReference type="Pfam" id="PF00503">
    <property type="entry name" value="G-alpha"/>
    <property type="match status" value="1"/>
</dbReference>
<dbReference type="GO" id="GO:0007186">
    <property type="term" value="P:G protein-coupled receptor signaling pathway"/>
    <property type="evidence" value="ECO:0007669"/>
    <property type="project" value="UniProtKB-ARBA"/>
</dbReference>
<dbReference type="InterPro" id="IPR027417">
    <property type="entry name" value="P-loop_NTPase"/>
</dbReference>
<keyword evidence="3 9" id="KW-0547">Nucleotide-binding</keyword>
<dbReference type="PRINTS" id="PR00441">
    <property type="entry name" value="GPROTEINAI"/>
</dbReference>
<keyword evidence="4 10" id="KW-0460">Magnesium</keyword>
<dbReference type="GO" id="GO:0005525">
    <property type="term" value="F:GTP binding"/>
    <property type="evidence" value="ECO:0007669"/>
    <property type="project" value="UniProtKB-KW"/>
</dbReference>
<dbReference type="Gene3D" id="1.10.400.10">
    <property type="entry name" value="GI Alpha 1, domain 2-like"/>
    <property type="match status" value="1"/>
</dbReference>
<dbReference type="InterPro" id="IPR001019">
    <property type="entry name" value="Gprotein_alpha_su"/>
</dbReference>
<dbReference type="PROSITE" id="PS51882">
    <property type="entry name" value="G_ALPHA"/>
    <property type="match status" value="1"/>
</dbReference>
<comment type="caution">
    <text evidence="12">The sequence shown here is derived from an EMBL/GenBank/DDBJ whole genome shotgun (WGS) entry which is preliminary data.</text>
</comment>
<feature type="binding site" evidence="9">
    <location>
        <begin position="176"/>
        <end position="182"/>
    </location>
    <ligand>
        <name>GTP</name>
        <dbReference type="ChEBI" id="CHEBI:37565"/>
    </ligand>
</feature>
<dbReference type="PRINTS" id="PR00318">
    <property type="entry name" value="GPROTEINA"/>
</dbReference>
<keyword evidence="6" id="KW-0564">Palmitate</keyword>
<name>A0ABD2PG34_9CUCU</name>
<dbReference type="FunFam" id="3.40.50.300:FF:000720">
    <property type="entry name" value="Guanine nucleotide-binding protein G(k) subunit alpha"/>
    <property type="match status" value="1"/>
</dbReference>
<dbReference type="EMBL" id="JABFTP020000186">
    <property type="protein sequence ID" value="KAL3289430.1"/>
    <property type="molecule type" value="Genomic_DNA"/>
</dbReference>
<gene>
    <name evidence="12" type="ORF">HHI36_022855</name>
</gene>
<proteinExistence type="predicted"/>
<reference evidence="12 13" key="1">
    <citation type="journal article" date="2021" name="BMC Biol.">
        <title>Horizontally acquired antibacterial genes associated with adaptive radiation of ladybird beetles.</title>
        <authorList>
            <person name="Li H.S."/>
            <person name="Tang X.F."/>
            <person name="Huang Y.H."/>
            <person name="Xu Z.Y."/>
            <person name="Chen M.L."/>
            <person name="Du X.Y."/>
            <person name="Qiu B.Y."/>
            <person name="Chen P.T."/>
            <person name="Zhang W."/>
            <person name="Slipinski A."/>
            <person name="Escalona H.E."/>
            <person name="Waterhouse R.M."/>
            <person name="Zwick A."/>
            <person name="Pang H."/>
        </authorList>
    </citation>
    <scope>NUCLEOTIDE SEQUENCE [LARGE SCALE GENOMIC DNA]</scope>
    <source>
        <strain evidence="12">SYSU2018</strain>
    </source>
</reference>
<dbReference type="GO" id="GO:0030866">
    <property type="term" value="P:cortical actin cytoskeleton organization"/>
    <property type="evidence" value="ECO:0007669"/>
    <property type="project" value="UniProtKB-ARBA"/>
</dbReference>
<evidence type="ECO:0000256" key="1">
    <source>
        <dbReference type="ARBA" id="ARBA00022707"/>
    </source>
</evidence>
<keyword evidence="8" id="KW-0449">Lipoprotein</keyword>
<feature type="binding site" evidence="9">
    <location>
        <begin position="44"/>
        <end position="49"/>
    </location>
    <ligand>
        <name>GTP</name>
        <dbReference type="ChEBI" id="CHEBI:37565"/>
    </ligand>
</feature>
<dbReference type="InterPro" id="IPR001408">
    <property type="entry name" value="Gprotein_alpha_I"/>
</dbReference>
<accession>A0ABD2PG34</accession>
<organism evidence="12 13">
    <name type="scientific">Cryptolaemus montrouzieri</name>
    <dbReference type="NCBI Taxonomy" id="559131"/>
    <lineage>
        <taxon>Eukaryota</taxon>
        <taxon>Metazoa</taxon>
        <taxon>Ecdysozoa</taxon>
        <taxon>Arthropoda</taxon>
        <taxon>Hexapoda</taxon>
        <taxon>Insecta</taxon>
        <taxon>Pterygota</taxon>
        <taxon>Neoptera</taxon>
        <taxon>Endopterygota</taxon>
        <taxon>Coleoptera</taxon>
        <taxon>Polyphaga</taxon>
        <taxon>Cucujiformia</taxon>
        <taxon>Coccinelloidea</taxon>
        <taxon>Coccinellidae</taxon>
        <taxon>Scymninae</taxon>
        <taxon>Scymnini</taxon>
        <taxon>Cryptolaemus</taxon>
    </lineage>
</organism>
<sequence>MGCAVSTTGDKEASERSKKIDRDLRADGDRAASEVKLLLLGAGESGKSTIVKQMKIIHETGYSIEECKPYKPVVYSNTIQSLMVIIRAMGRLRIDFGDPSKADIARQFFTFASAAEEGELTPELVSLMKKLWQDSGVQLCFSRSREYQLNDSAAYYLNALDRISQTSYIPSQQDVLRTRVKTTGIVETHFSFKNLHF</sequence>
<evidence type="ECO:0000256" key="6">
    <source>
        <dbReference type="ARBA" id="ARBA00023139"/>
    </source>
</evidence>
<dbReference type="PANTHER" id="PTHR10218:SF227">
    <property type="entry name" value="G PROTEIN ALPHA I SUBUNIT"/>
    <property type="match status" value="1"/>
</dbReference>
<feature type="non-terminal residue" evidence="12">
    <location>
        <position position="197"/>
    </location>
</feature>
<dbReference type="Gene3D" id="3.40.50.300">
    <property type="entry name" value="P-loop containing nucleotide triphosphate hydrolases"/>
    <property type="match status" value="1"/>
</dbReference>
<dbReference type="InterPro" id="IPR011025">
    <property type="entry name" value="GproteinA_insert"/>
</dbReference>
<dbReference type="GO" id="GO:0032291">
    <property type="term" value="P:axon ensheathment in central nervous system"/>
    <property type="evidence" value="ECO:0007669"/>
    <property type="project" value="UniProtKB-ARBA"/>
</dbReference>
<evidence type="ECO:0000313" key="13">
    <source>
        <dbReference type="Proteomes" id="UP001516400"/>
    </source>
</evidence>
<evidence type="ECO:0000256" key="11">
    <source>
        <dbReference type="SAM" id="MobiDB-lite"/>
    </source>
</evidence>
<dbReference type="CDD" id="cd00066">
    <property type="entry name" value="G-alpha"/>
    <property type="match status" value="1"/>
</dbReference>
<feature type="binding site" evidence="10">
    <location>
        <position position="182"/>
    </location>
    <ligand>
        <name>Mg(2+)</name>
        <dbReference type="ChEBI" id="CHEBI:18420"/>
    </ligand>
</feature>
<dbReference type="AlphaFoldDB" id="A0ABD2PG34"/>
<keyword evidence="1" id="KW-0519">Myristate</keyword>
<dbReference type="GO" id="GO:0019722">
    <property type="term" value="P:calcium-mediated signaling"/>
    <property type="evidence" value="ECO:0007669"/>
    <property type="project" value="UniProtKB-ARBA"/>
</dbReference>
<dbReference type="GO" id="GO:0046872">
    <property type="term" value="F:metal ion binding"/>
    <property type="evidence" value="ECO:0007669"/>
    <property type="project" value="UniProtKB-KW"/>
</dbReference>
<evidence type="ECO:0000256" key="4">
    <source>
        <dbReference type="ARBA" id="ARBA00022842"/>
    </source>
</evidence>
<protein>
    <submittedName>
        <fullName evidence="12">Uncharacterized protein</fullName>
    </submittedName>
</protein>
<evidence type="ECO:0000313" key="12">
    <source>
        <dbReference type="EMBL" id="KAL3289430.1"/>
    </source>
</evidence>
<evidence type="ECO:0000256" key="3">
    <source>
        <dbReference type="ARBA" id="ARBA00022741"/>
    </source>
</evidence>
<dbReference type="GO" id="GO:0008356">
    <property type="term" value="P:asymmetric cell division"/>
    <property type="evidence" value="ECO:0007669"/>
    <property type="project" value="UniProtKB-ARBA"/>
</dbReference>
<keyword evidence="7" id="KW-0807">Transducer</keyword>
<feature type="binding site" evidence="10">
    <location>
        <position position="48"/>
    </location>
    <ligand>
        <name>Mg(2+)</name>
        <dbReference type="ChEBI" id="CHEBI:18420"/>
    </ligand>
</feature>
<dbReference type="FunFam" id="1.10.400.10:FF:000001">
    <property type="entry name" value="Guanine nucleotide-binding protein G(I) subunit alpha"/>
    <property type="match status" value="1"/>
</dbReference>
<dbReference type="SUPFAM" id="SSF47895">
    <property type="entry name" value="Transducin (alpha subunit), insertion domain"/>
    <property type="match status" value="1"/>
</dbReference>
<feature type="compositionally biased region" description="Basic and acidic residues" evidence="11">
    <location>
        <begin position="9"/>
        <end position="25"/>
    </location>
</feature>
<keyword evidence="13" id="KW-1185">Reference proteome</keyword>
<evidence type="ECO:0000256" key="9">
    <source>
        <dbReference type="PIRSR" id="PIRSR601019-1"/>
    </source>
</evidence>
<dbReference type="GO" id="GO:0007419">
    <property type="term" value="P:ventral cord development"/>
    <property type="evidence" value="ECO:0007669"/>
    <property type="project" value="UniProtKB-ARBA"/>
</dbReference>
<dbReference type="SUPFAM" id="SSF52540">
    <property type="entry name" value="P-loop containing nucleoside triphosphate hydrolases"/>
    <property type="match status" value="1"/>
</dbReference>
<evidence type="ECO:0000256" key="8">
    <source>
        <dbReference type="ARBA" id="ARBA00023288"/>
    </source>
</evidence>
<dbReference type="PANTHER" id="PTHR10218">
    <property type="entry name" value="GTP-BINDING PROTEIN ALPHA SUBUNIT"/>
    <property type="match status" value="1"/>
</dbReference>
<dbReference type="Proteomes" id="UP001516400">
    <property type="component" value="Unassembled WGS sequence"/>
</dbReference>
<evidence type="ECO:0000256" key="5">
    <source>
        <dbReference type="ARBA" id="ARBA00023134"/>
    </source>
</evidence>
<feature type="region of interest" description="Disordered" evidence="11">
    <location>
        <begin position="1"/>
        <end position="25"/>
    </location>
</feature>
<keyword evidence="5 9" id="KW-0342">GTP-binding</keyword>
<keyword evidence="2 10" id="KW-0479">Metal-binding</keyword>
<evidence type="ECO:0000256" key="10">
    <source>
        <dbReference type="PIRSR" id="PIRSR601019-2"/>
    </source>
</evidence>
<evidence type="ECO:0000256" key="2">
    <source>
        <dbReference type="ARBA" id="ARBA00022723"/>
    </source>
</evidence>
<dbReference type="GO" id="GO:0019991">
    <property type="term" value="P:septate junction assembly"/>
    <property type="evidence" value="ECO:0007669"/>
    <property type="project" value="UniProtKB-ARBA"/>
</dbReference>